<dbReference type="AlphaFoldDB" id="A0A939PIQ1"/>
<proteinExistence type="predicted"/>
<evidence type="ECO:0000313" key="3">
    <source>
        <dbReference type="Proteomes" id="UP000669179"/>
    </source>
</evidence>
<name>A0A939PIQ1_9ACTN</name>
<reference evidence="2" key="1">
    <citation type="submission" date="2021-03" db="EMBL/GenBank/DDBJ databases">
        <authorList>
            <person name="Kanchanasin P."/>
            <person name="Saeng-In P."/>
            <person name="Phongsopitanun W."/>
            <person name="Yuki M."/>
            <person name="Kudo T."/>
            <person name="Ohkuma M."/>
            <person name="Tanasupawat S."/>
        </authorList>
    </citation>
    <scope>NUCLEOTIDE SEQUENCE</scope>
    <source>
        <strain evidence="2">GKU 128</strain>
    </source>
</reference>
<sequence length="192" mass="21686">MSTTQKPNPTDKPVRPHRYVLTGAPGVGKTTIAHRLRARGLTVVDEAATDVIADRQARGEQEPWNGPGFLEEVLQTQQERQQNAPDTVIQIYDRSPLCTLALAHYLQRTVPTALKAAIDRIERENVYQRQVFLIHPIGFVTPTAARRITLEESLTFARIHEQVYRSHGYELIDVPPAPIEQRASAIETHIRQ</sequence>
<protein>
    <submittedName>
        <fullName evidence="2">AAA family ATPase</fullName>
    </submittedName>
</protein>
<dbReference type="EMBL" id="JAGEOJ010000007">
    <property type="protein sequence ID" value="MBO2449281.1"/>
    <property type="molecule type" value="Genomic_DNA"/>
</dbReference>
<dbReference type="Pfam" id="PF13521">
    <property type="entry name" value="AAA_28"/>
    <property type="match status" value="1"/>
</dbReference>
<dbReference type="Proteomes" id="UP000669179">
    <property type="component" value="Unassembled WGS sequence"/>
</dbReference>
<dbReference type="RefSeq" id="WP_208257142.1">
    <property type="nucleotide sequence ID" value="NZ_JAGEOJ010000007.1"/>
</dbReference>
<feature type="domain" description="NadR/Ttd14 AAA" evidence="1">
    <location>
        <begin position="18"/>
        <end position="182"/>
    </location>
</feature>
<accession>A0A939PIQ1</accession>
<organism evidence="2 3">
    <name type="scientific">Actinomadura barringtoniae</name>
    <dbReference type="NCBI Taxonomy" id="1427535"/>
    <lineage>
        <taxon>Bacteria</taxon>
        <taxon>Bacillati</taxon>
        <taxon>Actinomycetota</taxon>
        <taxon>Actinomycetes</taxon>
        <taxon>Streptosporangiales</taxon>
        <taxon>Thermomonosporaceae</taxon>
        <taxon>Actinomadura</taxon>
    </lineage>
</organism>
<dbReference type="SUPFAM" id="SSF52540">
    <property type="entry name" value="P-loop containing nucleoside triphosphate hydrolases"/>
    <property type="match status" value="1"/>
</dbReference>
<evidence type="ECO:0000259" key="1">
    <source>
        <dbReference type="Pfam" id="PF13521"/>
    </source>
</evidence>
<evidence type="ECO:0000313" key="2">
    <source>
        <dbReference type="EMBL" id="MBO2449281.1"/>
    </source>
</evidence>
<dbReference type="InterPro" id="IPR038727">
    <property type="entry name" value="NadR/Ttd14_AAA_dom"/>
</dbReference>
<keyword evidence="3" id="KW-1185">Reference proteome</keyword>
<comment type="caution">
    <text evidence="2">The sequence shown here is derived from an EMBL/GenBank/DDBJ whole genome shotgun (WGS) entry which is preliminary data.</text>
</comment>
<dbReference type="Gene3D" id="3.40.50.300">
    <property type="entry name" value="P-loop containing nucleotide triphosphate hydrolases"/>
    <property type="match status" value="1"/>
</dbReference>
<dbReference type="InterPro" id="IPR027417">
    <property type="entry name" value="P-loop_NTPase"/>
</dbReference>
<gene>
    <name evidence="2" type="ORF">J4573_19405</name>
</gene>